<dbReference type="InterPro" id="IPR052038">
    <property type="entry name" value="Type-VII_TA_antitoxin"/>
</dbReference>
<keyword evidence="12" id="KW-1185">Reference proteome</keyword>
<dbReference type="OrthoDB" id="9803128at2"/>
<organism evidence="11 12">
    <name type="scientific">Microcella pacifica</name>
    <dbReference type="NCBI Taxonomy" id="2591847"/>
    <lineage>
        <taxon>Bacteria</taxon>
        <taxon>Bacillati</taxon>
        <taxon>Actinomycetota</taxon>
        <taxon>Actinomycetes</taxon>
        <taxon>Micrococcales</taxon>
        <taxon>Microbacteriaceae</taxon>
        <taxon>Microcella</taxon>
    </lineage>
</organism>
<comment type="similarity">
    <text evidence="9">Belongs to the MntA antitoxin family.</text>
</comment>
<proteinExistence type="inferred from homology"/>
<name>A0A9E5JM27_9MICO</name>
<evidence type="ECO:0000256" key="8">
    <source>
        <dbReference type="ARBA" id="ARBA00022842"/>
    </source>
</evidence>
<evidence type="ECO:0000256" key="3">
    <source>
        <dbReference type="ARBA" id="ARBA00022679"/>
    </source>
</evidence>
<dbReference type="EMBL" id="VIKT02000010">
    <property type="protein sequence ID" value="NHF63100.1"/>
    <property type="molecule type" value="Genomic_DNA"/>
</dbReference>
<keyword evidence="6" id="KW-0547">Nucleotide-binding</keyword>
<keyword evidence="7" id="KW-0067">ATP-binding</keyword>
<accession>A0A9E5JM27</accession>
<dbReference type="GO" id="GO:0005524">
    <property type="term" value="F:ATP binding"/>
    <property type="evidence" value="ECO:0007669"/>
    <property type="project" value="UniProtKB-KW"/>
</dbReference>
<dbReference type="GO" id="GO:0046872">
    <property type="term" value="F:metal ion binding"/>
    <property type="evidence" value="ECO:0007669"/>
    <property type="project" value="UniProtKB-KW"/>
</dbReference>
<dbReference type="InterPro" id="IPR002934">
    <property type="entry name" value="Polymerase_NTP_transf_dom"/>
</dbReference>
<keyword evidence="2" id="KW-1277">Toxin-antitoxin system</keyword>
<dbReference type="Proteomes" id="UP000818266">
    <property type="component" value="Unassembled WGS sequence"/>
</dbReference>
<evidence type="ECO:0000313" key="11">
    <source>
        <dbReference type="EMBL" id="NHF63100.1"/>
    </source>
</evidence>
<evidence type="ECO:0000256" key="7">
    <source>
        <dbReference type="ARBA" id="ARBA00022840"/>
    </source>
</evidence>
<keyword evidence="3" id="KW-0808">Transferase</keyword>
<reference evidence="11 12" key="1">
    <citation type="submission" date="2019-06" db="EMBL/GenBank/DDBJ databases">
        <authorList>
            <person name="De-Chao Zhang Q."/>
        </authorList>
    </citation>
    <scope>NUCLEOTIDE SEQUENCE [LARGE SCALE GENOMIC DNA]</scope>
    <source>
        <strain evidence="11 12">KN1116</strain>
    </source>
</reference>
<evidence type="ECO:0000256" key="5">
    <source>
        <dbReference type="ARBA" id="ARBA00022723"/>
    </source>
</evidence>
<evidence type="ECO:0000256" key="9">
    <source>
        <dbReference type="ARBA" id="ARBA00038276"/>
    </source>
</evidence>
<keyword evidence="4" id="KW-0548">Nucleotidyltransferase</keyword>
<dbReference type="InterPro" id="IPR043519">
    <property type="entry name" value="NT_sf"/>
</dbReference>
<gene>
    <name evidence="11" type="ORF">FK219_007585</name>
</gene>
<evidence type="ECO:0000313" key="12">
    <source>
        <dbReference type="Proteomes" id="UP000818266"/>
    </source>
</evidence>
<dbReference type="RefSeq" id="WP_152583585.1">
    <property type="nucleotide sequence ID" value="NZ_JAVJPO010000010.1"/>
</dbReference>
<feature type="domain" description="Polymerase nucleotidyl transferase" evidence="10">
    <location>
        <begin position="33"/>
        <end position="105"/>
    </location>
</feature>
<evidence type="ECO:0000256" key="1">
    <source>
        <dbReference type="ARBA" id="ARBA00001946"/>
    </source>
</evidence>
<protein>
    <submittedName>
        <fullName evidence="11">Nucleotidyltransferase</fullName>
    </submittedName>
</protein>
<keyword evidence="5" id="KW-0479">Metal-binding</keyword>
<dbReference type="PANTHER" id="PTHR33571">
    <property type="entry name" value="SSL8005 PROTEIN"/>
    <property type="match status" value="1"/>
</dbReference>
<evidence type="ECO:0000256" key="2">
    <source>
        <dbReference type="ARBA" id="ARBA00022649"/>
    </source>
</evidence>
<comment type="caution">
    <text evidence="11">The sequence shown here is derived from an EMBL/GenBank/DDBJ whole genome shotgun (WGS) entry which is preliminary data.</text>
</comment>
<dbReference type="Gene3D" id="3.30.460.10">
    <property type="entry name" value="Beta Polymerase, domain 2"/>
    <property type="match status" value="1"/>
</dbReference>
<dbReference type="Pfam" id="PF01909">
    <property type="entry name" value="NTP_transf_2"/>
    <property type="match status" value="1"/>
</dbReference>
<comment type="cofactor">
    <cofactor evidence="1">
        <name>Mg(2+)</name>
        <dbReference type="ChEBI" id="CHEBI:18420"/>
    </cofactor>
</comment>
<dbReference type="AlphaFoldDB" id="A0A9E5JM27"/>
<dbReference type="GO" id="GO:0016779">
    <property type="term" value="F:nucleotidyltransferase activity"/>
    <property type="evidence" value="ECO:0007669"/>
    <property type="project" value="UniProtKB-KW"/>
</dbReference>
<evidence type="ECO:0000256" key="6">
    <source>
        <dbReference type="ARBA" id="ARBA00022741"/>
    </source>
</evidence>
<evidence type="ECO:0000256" key="4">
    <source>
        <dbReference type="ARBA" id="ARBA00022695"/>
    </source>
</evidence>
<dbReference type="SUPFAM" id="SSF81301">
    <property type="entry name" value="Nucleotidyltransferase"/>
    <property type="match status" value="1"/>
</dbReference>
<evidence type="ECO:0000259" key="10">
    <source>
        <dbReference type="Pfam" id="PF01909"/>
    </source>
</evidence>
<dbReference type="PANTHER" id="PTHR33571:SF12">
    <property type="entry name" value="BSL3053 PROTEIN"/>
    <property type="match status" value="1"/>
</dbReference>
<keyword evidence="8" id="KW-0460">Magnesium</keyword>
<sequence length="109" mass="11762">MSTTAPTRATLALRERLATRRNEFERILAKYGATQPRLFGSVARGDAVSESDIDIVVDMDPEVGSILMRASGLMAETRALFGSNDIDIFPVQLLKPSIAESALAEAVPL</sequence>
<dbReference type="CDD" id="cd05403">
    <property type="entry name" value="NT_KNTase_like"/>
    <property type="match status" value="1"/>
</dbReference>
<reference evidence="11 12" key="2">
    <citation type="submission" date="2020-03" db="EMBL/GenBank/DDBJ databases">
        <title>Chryseoglobus sp. isolated from a deep-sea seamount.</title>
        <authorList>
            <person name="Zhang D.-C."/>
        </authorList>
    </citation>
    <scope>NUCLEOTIDE SEQUENCE [LARGE SCALE GENOMIC DNA]</scope>
    <source>
        <strain evidence="11 12">KN1116</strain>
    </source>
</reference>